<evidence type="ECO:0000256" key="3">
    <source>
        <dbReference type="ARBA" id="ARBA00022989"/>
    </source>
</evidence>
<evidence type="ECO:0000256" key="5">
    <source>
        <dbReference type="SAM" id="Phobius"/>
    </source>
</evidence>
<accession>A0A0C5RCM6</accession>
<dbReference type="KEGG" id="ude:JM47_01070"/>
<dbReference type="Proteomes" id="UP000032261">
    <property type="component" value="Chromosome"/>
</dbReference>
<gene>
    <name evidence="7" type="ORF">JM47_01070</name>
</gene>
<evidence type="ECO:0000313" key="8">
    <source>
        <dbReference type="Proteomes" id="UP000032261"/>
    </source>
</evidence>
<feature type="domain" description="TM2" evidence="6">
    <location>
        <begin position="2"/>
        <end position="42"/>
    </location>
</feature>
<dbReference type="InterPro" id="IPR007829">
    <property type="entry name" value="TM2"/>
</dbReference>
<dbReference type="AlphaFoldDB" id="A0A0C5RCM6"/>
<sequence length="61" mass="6634">MLLVFFVGGLGIHRFYVGKIGTGILWLLTGGLLGIGALVDFIKIILGCFRDKNGARLKWNA</sequence>
<comment type="subcellular location">
    <subcellularLocation>
        <location evidence="1">Membrane</location>
        <topology evidence="1">Multi-pass membrane protein</topology>
    </subcellularLocation>
</comment>
<reference evidence="7 8" key="1">
    <citation type="journal article" date="2015" name="Genome Announc.">
        <title>Genome Sequence of Ureaplasma diversum Strain ATCC 49782.</title>
        <authorList>
            <person name="Marques L.M."/>
            <person name="Guimaraes A.M."/>
            <person name="Martins H.B."/>
            <person name="Rezende I.S."/>
            <person name="Barbosa M.S."/>
            <person name="Campos G.B."/>
            <person name="do Nascimento N.C."/>
            <person name="Dos Santos A.P."/>
            <person name="Amorim A.T."/>
            <person name="Santos V.M."/>
            <person name="Messick J.B."/>
            <person name="Timenetsky J."/>
        </authorList>
    </citation>
    <scope>NUCLEOTIDE SEQUENCE [LARGE SCALE GENOMIC DNA]</scope>
    <source>
        <strain evidence="7 8">ATCC 49782</strain>
    </source>
</reference>
<evidence type="ECO:0000256" key="2">
    <source>
        <dbReference type="ARBA" id="ARBA00022692"/>
    </source>
</evidence>
<protein>
    <recommendedName>
        <fullName evidence="6">TM2 domain-containing protein</fullName>
    </recommendedName>
</protein>
<dbReference type="PANTHER" id="PTHR21016:SF25">
    <property type="entry name" value="TM2 DOMAIN-CONTAINING PROTEIN DDB_G0277895-RELATED"/>
    <property type="match status" value="1"/>
</dbReference>
<dbReference type="EMBL" id="CP009770">
    <property type="protein sequence ID" value="AJQ45661.1"/>
    <property type="molecule type" value="Genomic_DNA"/>
</dbReference>
<dbReference type="InterPro" id="IPR050932">
    <property type="entry name" value="TM2D1-3-like"/>
</dbReference>
<evidence type="ECO:0000259" key="6">
    <source>
        <dbReference type="Pfam" id="PF05154"/>
    </source>
</evidence>
<evidence type="ECO:0000313" key="7">
    <source>
        <dbReference type="EMBL" id="AJQ45661.1"/>
    </source>
</evidence>
<dbReference type="PATRIC" id="fig|42094.4.peg.202"/>
<evidence type="ECO:0000256" key="4">
    <source>
        <dbReference type="ARBA" id="ARBA00023136"/>
    </source>
</evidence>
<feature type="transmembrane region" description="Helical" evidence="5">
    <location>
        <begin position="24"/>
        <end position="49"/>
    </location>
</feature>
<keyword evidence="3 5" id="KW-1133">Transmembrane helix</keyword>
<dbReference type="PANTHER" id="PTHR21016">
    <property type="entry name" value="BETA-AMYLOID BINDING PROTEIN-RELATED"/>
    <property type="match status" value="1"/>
</dbReference>
<evidence type="ECO:0000256" key="1">
    <source>
        <dbReference type="ARBA" id="ARBA00004141"/>
    </source>
</evidence>
<dbReference type="HOGENOM" id="CLU_081297_10_1_14"/>
<keyword evidence="4 5" id="KW-0472">Membrane</keyword>
<dbReference type="GO" id="GO:0016020">
    <property type="term" value="C:membrane"/>
    <property type="evidence" value="ECO:0007669"/>
    <property type="project" value="UniProtKB-SubCell"/>
</dbReference>
<organism evidence="7 8">
    <name type="scientific">Ureaplasma diversum</name>
    <dbReference type="NCBI Taxonomy" id="42094"/>
    <lineage>
        <taxon>Bacteria</taxon>
        <taxon>Bacillati</taxon>
        <taxon>Mycoplasmatota</taxon>
        <taxon>Mycoplasmoidales</taxon>
        <taxon>Mycoplasmoidaceae</taxon>
        <taxon>Ureaplasma</taxon>
    </lineage>
</organism>
<dbReference type="Pfam" id="PF05154">
    <property type="entry name" value="TM2"/>
    <property type="match status" value="1"/>
</dbReference>
<proteinExistence type="predicted"/>
<name>A0A0C5RCM6_9BACT</name>
<keyword evidence="2 5" id="KW-0812">Transmembrane</keyword>